<name>C4JH24_UNCRE</name>
<dbReference type="Gene3D" id="1.25.40.20">
    <property type="entry name" value="Ankyrin repeat-containing domain"/>
    <property type="match status" value="1"/>
</dbReference>
<dbReference type="InterPro" id="IPR002110">
    <property type="entry name" value="Ankyrin_rpt"/>
</dbReference>
<dbReference type="EMBL" id="CH476615">
    <property type="protein sequence ID" value="EEP76426.1"/>
    <property type="molecule type" value="Genomic_DNA"/>
</dbReference>
<dbReference type="SUPFAM" id="SSF48403">
    <property type="entry name" value="Ankyrin repeat"/>
    <property type="match status" value="1"/>
</dbReference>
<keyword evidence="1" id="KW-0040">ANK repeat</keyword>
<dbReference type="VEuPathDB" id="FungiDB:UREG_01275"/>
<dbReference type="AlphaFoldDB" id="C4JH24"/>
<dbReference type="InterPro" id="IPR011009">
    <property type="entry name" value="Kinase-like_dom_sf"/>
</dbReference>
<dbReference type="Gene3D" id="3.90.1200.10">
    <property type="match status" value="1"/>
</dbReference>
<dbReference type="OrthoDB" id="2906425at2759"/>
<dbReference type="InterPro" id="IPR036770">
    <property type="entry name" value="Ankyrin_rpt-contain_sf"/>
</dbReference>
<keyword evidence="4" id="KW-1185">Reference proteome</keyword>
<protein>
    <recommendedName>
        <fullName evidence="2">Aminoglycoside phosphotransferase domain-containing protein</fullName>
    </recommendedName>
</protein>
<gene>
    <name evidence="3" type="ORF">UREG_01275</name>
</gene>
<dbReference type="PANTHER" id="PTHR21310">
    <property type="entry name" value="AMINOGLYCOSIDE PHOSPHOTRANSFERASE-RELATED-RELATED"/>
    <property type="match status" value="1"/>
</dbReference>
<dbReference type="PANTHER" id="PTHR21310:SF55">
    <property type="entry name" value="AMINOGLYCOSIDE PHOSPHOTRANSFERASE DOMAIN-CONTAINING PROTEIN"/>
    <property type="match status" value="1"/>
</dbReference>
<dbReference type="HOGENOM" id="CLU_330686_0_0_1"/>
<evidence type="ECO:0000259" key="2">
    <source>
        <dbReference type="Pfam" id="PF01636"/>
    </source>
</evidence>
<evidence type="ECO:0000313" key="4">
    <source>
        <dbReference type="Proteomes" id="UP000002058"/>
    </source>
</evidence>
<dbReference type="SUPFAM" id="SSF56112">
    <property type="entry name" value="Protein kinase-like (PK-like)"/>
    <property type="match status" value="1"/>
</dbReference>
<sequence length="867" mass="98355">MGYSLLPRCFMPDFTWPHHISPTVASEIPETTRATHPKLPFGLILKWSDGTRLEEVLTTQVARRAGFPVPKVICYGDHPDTPHAPVSILMTRIPGDELGRVYKTLSGTERDSIQLQLKGYLEAIRRWKSPWGENRICSSAGTAIRSVRVPNHLVGPFESEQEFNDYLRSTAWSGGFPSETEYNDALDHARKMDSMPHRIVFTHGDLKHHNILVHNGQITGFLDWESAGWCPEYWDFTTALRFIPKDHWWYNFVIGLGAGPYMAELDCERALTSLTVDSYCCTGSAVLKLQKWPHEDGKKHLCSLYASQTLSDQRKRSLSCHYHNPCISSPLLITIADRRAEGHRASKDGFTSTSCFRPALSEAPFILLPTIYRQLALRYPAKVTIRMALDYRLIPIDYRGAHPNMRAAAARPANEGVASDWATRDGDIFFRDTHHKLQNECLEWFPLQAAAHSPESRYSYWDKDRQLGAMRYLLEKGADPYALYRAPLERPNVYRYPGETFDEKLEPLKKEFVDISPALRPHFSMYGICSVIHSIFENGGQVLPFFDEEFNLDIERRDPQGRTVLHSVCRSILGADAILGDVYRELEAEKRDPLAASVYRPSLFHAFRLRNADMLAVDNKGKHILHHLFESPADPGLHEDPKIDDALLYTLTHLPQLVNQPDYHGNYPIHAALQSLRHVPYYFKNRLRRVEQLLAAGADPLACDGRGNTALHYLAATGFDDIAPKEPVRALFRKFAELGVDVNARNKVKRTAIEIFLDDENSGRARNNDGQPSTKSFYGTFRHDAYAWVNLLDLFDEANTNWTESNANGQTLLHLVALQPTKAAVEHAEYLLAKGVDASAKDRDEKVAADIAEQYGRDEMLKLLRPL</sequence>
<feature type="repeat" description="ANK" evidence="1">
    <location>
        <begin position="706"/>
        <end position="747"/>
    </location>
</feature>
<dbReference type="PROSITE" id="PS50088">
    <property type="entry name" value="ANK_REPEAT"/>
    <property type="match status" value="2"/>
</dbReference>
<feature type="repeat" description="ANK" evidence="1">
    <location>
        <begin position="808"/>
        <end position="843"/>
    </location>
</feature>
<dbReference type="InterPro" id="IPR002575">
    <property type="entry name" value="Aminoglycoside_PTrfase"/>
</dbReference>
<dbReference type="SMART" id="SM00248">
    <property type="entry name" value="ANK"/>
    <property type="match status" value="5"/>
</dbReference>
<dbReference type="KEGG" id="ure:UREG_01275"/>
<evidence type="ECO:0000313" key="3">
    <source>
        <dbReference type="EMBL" id="EEP76426.1"/>
    </source>
</evidence>
<reference evidence="4" key="1">
    <citation type="journal article" date="2009" name="Genome Res.">
        <title>Comparative genomic analyses of the human fungal pathogens Coccidioides and their relatives.</title>
        <authorList>
            <person name="Sharpton T.J."/>
            <person name="Stajich J.E."/>
            <person name="Rounsley S.D."/>
            <person name="Gardner M.J."/>
            <person name="Wortman J.R."/>
            <person name="Jordar V.S."/>
            <person name="Maiti R."/>
            <person name="Kodira C.D."/>
            <person name="Neafsey D.E."/>
            <person name="Zeng Q."/>
            <person name="Hung C.-Y."/>
            <person name="McMahan C."/>
            <person name="Muszewska A."/>
            <person name="Grynberg M."/>
            <person name="Mandel M.A."/>
            <person name="Kellner E.M."/>
            <person name="Barker B.M."/>
            <person name="Galgiani J.N."/>
            <person name="Orbach M.J."/>
            <person name="Kirkland T.N."/>
            <person name="Cole G.T."/>
            <person name="Henn M.R."/>
            <person name="Birren B.W."/>
            <person name="Taylor J.W."/>
        </authorList>
    </citation>
    <scope>NUCLEOTIDE SEQUENCE [LARGE SCALE GENOMIC DNA]</scope>
    <source>
        <strain evidence="4">UAMH 1704</strain>
    </source>
</reference>
<dbReference type="Proteomes" id="UP000002058">
    <property type="component" value="Unassembled WGS sequence"/>
</dbReference>
<dbReference type="GeneID" id="8444635"/>
<feature type="domain" description="Aminoglycoside phosphotransferase" evidence="2">
    <location>
        <begin position="54"/>
        <end position="246"/>
    </location>
</feature>
<evidence type="ECO:0000256" key="1">
    <source>
        <dbReference type="PROSITE-ProRule" id="PRU00023"/>
    </source>
</evidence>
<accession>C4JH24</accession>
<dbReference type="eggNOG" id="ENOG502SHQX">
    <property type="taxonomic scope" value="Eukaryota"/>
</dbReference>
<organism evidence="3 4">
    <name type="scientific">Uncinocarpus reesii (strain UAMH 1704)</name>
    <dbReference type="NCBI Taxonomy" id="336963"/>
    <lineage>
        <taxon>Eukaryota</taxon>
        <taxon>Fungi</taxon>
        <taxon>Dikarya</taxon>
        <taxon>Ascomycota</taxon>
        <taxon>Pezizomycotina</taxon>
        <taxon>Eurotiomycetes</taxon>
        <taxon>Eurotiomycetidae</taxon>
        <taxon>Onygenales</taxon>
        <taxon>Onygenaceae</taxon>
        <taxon>Uncinocarpus</taxon>
    </lineage>
</organism>
<dbReference type="InterPro" id="IPR051678">
    <property type="entry name" value="AGP_Transferase"/>
</dbReference>
<dbReference type="InParanoid" id="C4JH24"/>
<proteinExistence type="predicted"/>
<dbReference type="Pfam" id="PF01636">
    <property type="entry name" value="APH"/>
    <property type="match status" value="1"/>
</dbReference>
<dbReference type="RefSeq" id="XP_002541759.1">
    <property type="nucleotide sequence ID" value="XM_002541713.1"/>
</dbReference>